<evidence type="ECO:0000313" key="2">
    <source>
        <dbReference type="EMBL" id="KAG6407782.1"/>
    </source>
</evidence>
<dbReference type="Proteomes" id="UP000298416">
    <property type="component" value="Unassembled WGS sequence"/>
</dbReference>
<reference evidence="2" key="1">
    <citation type="submission" date="2018-01" db="EMBL/GenBank/DDBJ databases">
        <authorList>
            <person name="Mao J.F."/>
        </authorList>
    </citation>
    <scope>NUCLEOTIDE SEQUENCE</scope>
    <source>
        <strain evidence="2">Huo1</strain>
        <tissue evidence="2">Leaf</tissue>
    </source>
</reference>
<organism evidence="2">
    <name type="scientific">Salvia splendens</name>
    <name type="common">Scarlet sage</name>
    <dbReference type="NCBI Taxonomy" id="180675"/>
    <lineage>
        <taxon>Eukaryota</taxon>
        <taxon>Viridiplantae</taxon>
        <taxon>Streptophyta</taxon>
        <taxon>Embryophyta</taxon>
        <taxon>Tracheophyta</taxon>
        <taxon>Spermatophyta</taxon>
        <taxon>Magnoliopsida</taxon>
        <taxon>eudicotyledons</taxon>
        <taxon>Gunneridae</taxon>
        <taxon>Pentapetalae</taxon>
        <taxon>asterids</taxon>
        <taxon>lamiids</taxon>
        <taxon>Lamiales</taxon>
        <taxon>Lamiaceae</taxon>
        <taxon>Nepetoideae</taxon>
        <taxon>Mentheae</taxon>
        <taxon>Salviinae</taxon>
        <taxon>Salvia</taxon>
        <taxon>Salvia subgen. Calosphace</taxon>
        <taxon>core Calosphace</taxon>
    </lineage>
</organism>
<dbReference type="AlphaFoldDB" id="A0A8X8X7K4"/>
<name>A0A8X8X7K4_SALSN</name>
<comment type="caution">
    <text evidence="2">The sequence shown here is derived from an EMBL/GenBank/DDBJ whole genome shotgun (WGS) entry which is preliminary data.</text>
</comment>
<evidence type="ECO:0000256" key="1">
    <source>
        <dbReference type="SAM" id="MobiDB-lite"/>
    </source>
</evidence>
<protein>
    <submittedName>
        <fullName evidence="2">Uncharacterized protein</fullName>
    </submittedName>
</protein>
<sequence length="145" mass="15845">MENSMRTNGGSRAGFGNQACVDGNNGIRLSSARLLRNKAWPLYNDWKIMFGKDRATGDEGRDTGNIPNEFGSGADNGPPNAAGESINSTGRESQSTTRSAKKRKMVDPIEGLVDVIAKMHDDTNARLEHLESRIGYEFDVEKAQK</sequence>
<feature type="compositionally biased region" description="Polar residues" evidence="1">
    <location>
        <begin position="85"/>
        <end position="98"/>
    </location>
</feature>
<reference evidence="2" key="2">
    <citation type="submission" date="2020-08" db="EMBL/GenBank/DDBJ databases">
        <title>Plant Genome Project.</title>
        <authorList>
            <person name="Zhang R.-G."/>
        </authorList>
    </citation>
    <scope>NUCLEOTIDE SEQUENCE</scope>
    <source>
        <strain evidence="2">Huo1</strain>
        <tissue evidence="2">Leaf</tissue>
    </source>
</reference>
<accession>A0A8X8X7K4</accession>
<dbReference type="EMBL" id="PNBA02000011">
    <property type="protein sequence ID" value="KAG6407782.1"/>
    <property type="molecule type" value="Genomic_DNA"/>
</dbReference>
<proteinExistence type="predicted"/>
<feature type="region of interest" description="Disordered" evidence="1">
    <location>
        <begin position="53"/>
        <end position="105"/>
    </location>
</feature>
<feature type="compositionally biased region" description="Basic and acidic residues" evidence="1">
    <location>
        <begin position="53"/>
        <end position="62"/>
    </location>
</feature>
<keyword evidence="3" id="KW-1185">Reference proteome</keyword>
<gene>
    <name evidence="2" type="ORF">SASPL_130780</name>
</gene>
<evidence type="ECO:0000313" key="3">
    <source>
        <dbReference type="Proteomes" id="UP000298416"/>
    </source>
</evidence>